<dbReference type="RefSeq" id="WP_036653518.1">
    <property type="nucleotide sequence ID" value="NZ_JQCR01000002.1"/>
</dbReference>
<comment type="caution">
    <text evidence="7">The sequence shown here is derived from an EMBL/GenBank/DDBJ whole genome shotgun (WGS) entry which is preliminary data.</text>
</comment>
<organism evidence="7 8">
    <name type="scientific">Paenibacillus wynnii</name>
    <dbReference type="NCBI Taxonomy" id="268407"/>
    <lineage>
        <taxon>Bacteria</taxon>
        <taxon>Bacillati</taxon>
        <taxon>Bacillota</taxon>
        <taxon>Bacilli</taxon>
        <taxon>Bacillales</taxon>
        <taxon>Paenibacillaceae</taxon>
        <taxon>Paenibacillus</taxon>
    </lineage>
</organism>
<evidence type="ECO:0000313" key="8">
    <source>
        <dbReference type="Proteomes" id="UP000029734"/>
    </source>
</evidence>
<dbReference type="STRING" id="268407.PWYN_08025"/>
<dbReference type="OrthoDB" id="9814833at2"/>
<dbReference type="Gene3D" id="1.10.490.50">
    <property type="entry name" value="Antibiotic binding domain of TipA-like multidrug resistance regulators"/>
    <property type="match status" value="1"/>
</dbReference>
<keyword evidence="4" id="KW-0804">Transcription</keyword>
<evidence type="ECO:0000256" key="2">
    <source>
        <dbReference type="ARBA" id="ARBA00023125"/>
    </source>
</evidence>
<evidence type="ECO:0000256" key="4">
    <source>
        <dbReference type="ARBA" id="ARBA00023163"/>
    </source>
</evidence>
<dbReference type="Pfam" id="PF13411">
    <property type="entry name" value="MerR_1"/>
    <property type="match status" value="1"/>
</dbReference>
<dbReference type="PROSITE" id="PS50937">
    <property type="entry name" value="HTH_MERR_2"/>
    <property type="match status" value="1"/>
</dbReference>
<dbReference type="Proteomes" id="UP000029734">
    <property type="component" value="Unassembled WGS sequence"/>
</dbReference>
<sequence length="259" mass="29626">MGGGTTEYTVQKLGTLAGISTRTLRYYDEFGILKPARINSSGYRIYGQAEVDRLQQILFYRELGLSLESIKEIVTAPSFDGAKALQEHRDKLLEKRNQLNLLIANVEKTLASTEGRITMSDKERFEGFKQKLIDDNEEKYGLEIREKYGDSAVDQSNQKVKNMTEEQQADIQRLEEEMFESLVDAMEEGDPSSVLAQKAADLHRQWLSFYWGTYSKEAHAGVAQMYVDDERFTAYYDKRQPGLAAFLRDAVHQYTGTEK</sequence>
<dbReference type="EMBL" id="JQCR01000002">
    <property type="protein sequence ID" value="KGE19306.1"/>
    <property type="molecule type" value="Genomic_DNA"/>
</dbReference>
<name>A0A098MB96_9BACL</name>
<dbReference type="GO" id="GO:0003677">
    <property type="term" value="F:DNA binding"/>
    <property type="evidence" value="ECO:0007669"/>
    <property type="project" value="UniProtKB-KW"/>
</dbReference>
<dbReference type="Pfam" id="PF07739">
    <property type="entry name" value="TipAS"/>
    <property type="match status" value="1"/>
</dbReference>
<dbReference type="AlphaFoldDB" id="A0A098MB96"/>
<keyword evidence="1" id="KW-0805">Transcription regulation</keyword>
<dbReference type="PRINTS" id="PR00040">
    <property type="entry name" value="HTHMERR"/>
</dbReference>
<evidence type="ECO:0000256" key="5">
    <source>
        <dbReference type="SAM" id="Coils"/>
    </source>
</evidence>
<dbReference type="GO" id="GO:0003700">
    <property type="term" value="F:DNA-binding transcription factor activity"/>
    <property type="evidence" value="ECO:0007669"/>
    <property type="project" value="InterPro"/>
</dbReference>
<dbReference type="PANTHER" id="PTHR30204:SF90">
    <property type="entry name" value="HTH-TYPE TRANSCRIPTIONAL ACTIVATOR MTA"/>
    <property type="match status" value="1"/>
</dbReference>
<dbReference type="SUPFAM" id="SSF46955">
    <property type="entry name" value="Putative DNA-binding domain"/>
    <property type="match status" value="1"/>
</dbReference>
<keyword evidence="5" id="KW-0175">Coiled coil</keyword>
<dbReference type="CDD" id="cd01106">
    <property type="entry name" value="HTH_TipAL-Mta"/>
    <property type="match status" value="1"/>
</dbReference>
<dbReference type="SMART" id="SM00422">
    <property type="entry name" value="HTH_MERR"/>
    <property type="match status" value="1"/>
</dbReference>
<evidence type="ECO:0000313" key="7">
    <source>
        <dbReference type="EMBL" id="KGE19306.1"/>
    </source>
</evidence>
<feature type="coiled-coil region" evidence="5">
    <location>
        <begin position="82"/>
        <end position="109"/>
    </location>
</feature>
<feature type="domain" description="HTH merR-type" evidence="6">
    <location>
        <begin position="7"/>
        <end position="76"/>
    </location>
</feature>
<gene>
    <name evidence="7" type="ORF">PWYN_08025</name>
</gene>
<dbReference type="InterPro" id="IPR012925">
    <property type="entry name" value="TipAS_dom"/>
</dbReference>
<dbReference type="Gene3D" id="1.10.1660.10">
    <property type="match status" value="1"/>
</dbReference>
<dbReference type="InterPro" id="IPR036244">
    <property type="entry name" value="TipA-like_antibiotic-bd"/>
</dbReference>
<dbReference type="InterPro" id="IPR047057">
    <property type="entry name" value="MerR_fam"/>
</dbReference>
<evidence type="ECO:0000256" key="3">
    <source>
        <dbReference type="ARBA" id="ARBA00023159"/>
    </source>
</evidence>
<keyword evidence="3" id="KW-0010">Activator</keyword>
<dbReference type="PANTHER" id="PTHR30204">
    <property type="entry name" value="REDOX-CYCLING DRUG-SENSING TRANSCRIPTIONAL ACTIVATOR SOXR"/>
    <property type="match status" value="1"/>
</dbReference>
<proteinExistence type="predicted"/>
<dbReference type="InterPro" id="IPR009061">
    <property type="entry name" value="DNA-bd_dom_put_sf"/>
</dbReference>
<accession>A0A098MB96</accession>
<protein>
    <submittedName>
        <fullName evidence="7">MerR family transcriptional regulator</fullName>
    </submittedName>
</protein>
<reference evidence="7 8" key="1">
    <citation type="submission" date="2014-08" db="EMBL/GenBank/DDBJ databases">
        <authorList>
            <person name="den Bakker H.C."/>
        </authorList>
    </citation>
    <scope>NUCLEOTIDE SEQUENCE [LARGE SCALE GENOMIC DNA]</scope>
    <source>
        <strain evidence="7 8">DSM 18334</strain>
    </source>
</reference>
<reference evidence="7 8" key="2">
    <citation type="submission" date="2014-10" db="EMBL/GenBank/DDBJ databases">
        <title>Comparative genomics of the Paenibacillus odorifer group.</title>
        <authorList>
            <person name="Tsai Y.-C."/>
            <person name="Martin N."/>
            <person name="Korlach J."/>
            <person name="Wiedmann M."/>
        </authorList>
    </citation>
    <scope>NUCLEOTIDE SEQUENCE [LARGE SCALE GENOMIC DNA]</scope>
    <source>
        <strain evidence="7 8">DSM 18334</strain>
    </source>
</reference>
<dbReference type="SUPFAM" id="SSF89082">
    <property type="entry name" value="Antibiotic binding domain of TipA-like multidrug resistance regulators"/>
    <property type="match status" value="1"/>
</dbReference>
<evidence type="ECO:0000259" key="6">
    <source>
        <dbReference type="PROSITE" id="PS50937"/>
    </source>
</evidence>
<keyword evidence="8" id="KW-1185">Reference proteome</keyword>
<evidence type="ECO:0000256" key="1">
    <source>
        <dbReference type="ARBA" id="ARBA00023015"/>
    </source>
</evidence>
<dbReference type="eggNOG" id="COG0789">
    <property type="taxonomic scope" value="Bacteria"/>
</dbReference>
<keyword evidence="2" id="KW-0238">DNA-binding</keyword>
<dbReference type="InterPro" id="IPR000551">
    <property type="entry name" value="MerR-type_HTH_dom"/>
</dbReference>